<reference evidence="1 2" key="1">
    <citation type="submission" date="2018-06" db="EMBL/GenBank/DDBJ databases">
        <title>Comparative genomics reveals the genomic features of Rhizophagus irregularis, R. cerebriforme, R. diaphanum and Gigaspora rosea, and their symbiotic lifestyle signature.</title>
        <authorList>
            <person name="Morin E."/>
            <person name="San Clemente H."/>
            <person name="Chen E.C.H."/>
            <person name="De La Providencia I."/>
            <person name="Hainaut M."/>
            <person name="Kuo A."/>
            <person name="Kohler A."/>
            <person name="Murat C."/>
            <person name="Tang N."/>
            <person name="Roy S."/>
            <person name="Loubradou J."/>
            <person name="Henrissat B."/>
            <person name="Grigoriev I.V."/>
            <person name="Corradi N."/>
            <person name="Roux C."/>
            <person name="Martin F.M."/>
        </authorList>
    </citation>
    <scope>NUCLEOTIDE SEQUENCE [LARGE SCALE GENOMIC DNA]</scope>
    <source>
        <strain evidence="1 2">DAOM 227022</strain>
    </source>
</reference>
<name>A0A397TSX4_9GLOM</name>
<feature type="non-terminal residue" evidence="1">
    <location>
        <position position="1"/>
    </location>
</feature>
<evidence type="ECO:0000313" key="1">
    <source>
        <dbReference type="EMBL" id="RIA99547.1"/>
    </source>
</evidence>
<evidence type="ECO:0000313" key="2">
    <source>
        <dbReference type="Proteomes" id="UP000265703"/>
    </source>
</evidence>
<dbReference type="Proteomes" id="UP000265703">
    <property type="component" value="Unassembled WGS sequence"/>
</dbReference>
<accession>A0A397TSX4</accession>
<organism evidence="1 2">
    <name type="scientific">Glomus cerebriforme</name>
    <dbReference type="NCBI Taxonomy" id="658196"/>
    <lineage>
        <taxon>Eukaryota</taxon>
        <taxon>Fungi</taxon>
        <taxon>Fungi incertae sedis</taxon>
        <taxon>Mucoromycota</taxon>
        <taxon>Glomeromycotina</taxon>
        <taxon>Glomeromycetes</taxon>
        <taxon>Glomerales</taxon>
        <taxon>Glomeraceae</taxon>
        <taxon>Glomus</taxon>
    </lineage>
</organism>
<dbReference type="AlphaFoldDB" id="A0A397TSX4"/>
<sequence>DLVYADDIEKCKVVKKRRGRSSSEVSNYSGEYPFFIDEKSSIITIENSNKIDERTNEYYSLKILDYIQPKFSPNFSSISSIDYNENFNFDYYYNFNHKEFDVFSSKPKNGNQDSFNDQLDWYFGEFSH</sequence>
<proteinExistence type="predicted"/>
<keyword evidence="2" id="KW-1185">Reference proteome</keyword>
<dbReference type="EMBL" id="QKYT01000003">
    <property type="protein sequence ID" value="RIA99547.1"/>
    <property type="molecule type" value="Genomic_DNA"/>
</dbReference>
<protein>
    <submittedName>
        <fullName evidence="1">Uncharacterized protein</fullName>
    </submittedName>
</protein>
<gene>
    <name evidence="1" type="ORF">C1645_811353</name>
</gene>
<comment type="caution">
    <text evidence="1">The sequence shown here is derived from an EMBL/GenBank/DDBJ whole genome shotgun (WGS) entry which is preliminary data.</text>
</comment>